<comment type="catalytic activity">
    <reaction evidence="5">
        <text>4-phospho-D-erythronate + NAD(+) = (R)-3-hydroxy-2-oxo-4-phosphooxybutanoate + NADH + H(+)</text>
        <dbReference type="Rhea" id="RHEA:18829"/>
        <dbReference type="ChEBI" id="CHEBI:15378"/>
        <dbReference type="ChEBI" id="CHEBI:57540"/>
        <dbReference type="ChEBI" id="CHEBI:57945"/>
        <dbReference type="ChEBI" id="CHEBI:58538"/>
        <dbReference type="ChEBI" id="CHEBI:58766"/>
        <dbReference type="EC" id="1.1.1.290"/>
    </reaction>
</comment>
<feature type="binding site" evidence="5">
    <location>
        <position position="143"/>
    </location>
    <ligand>
        <name>NAD(+)</name>
        <dbReference type="ChEBI" id="CHEBI:57540"/>
    </ligand>
</feature>
<dbReference type="EC" id="1.1.1.290" evidence="5"/>
<evidence type="ECO:0000259" key="6">
    <source>
        <dbReference type="Pfam" id="PF02826"/>
    </source>
</evidence>
<evidence type="ECO:0000256" key="2">
    <source>
        <dbReference type="ARBA" id="ARBA00023002"/>
    </source>
</evidence>
<feature type="domain" description="Erythronate-4-phosphate dehydrogenase dimerisation" evidence="7">
    <location>
        <begin position="300"/>
        <end position="351"/>
    </location>
</feature>
<comment type="function">
    <text evidence="5">Catalyzes the oxidation of erythronate-4-phosphate to 3-hydroxy-2-oxo-4-phosphonooxybutanoate.</text>
</comment>
<dbReference type="PANTHER" id="PTHR42938">
    <property type="entry name" value="FORMATE DEHYDROGENASE 1"/>
    <property type="match status" value="1"/>
</dbReference>
<comment type="similarity">
    <text evidence="5">Belongs to the D-isomer specific 2-hydroxyacid dehydrogenase family. PdxB subfamily.</text>
</comment>
<dbReference type="SUPFAM" id="SSF52283">
    <property type="entry name" value="Formate/glycerate dehydrogenase catalytic domain-like"/>
    <property type="match status" value="1"/>
</dbReference>
<dbReference type="InterPro" id="IPR020921">
    <property type="entry name" value="Erythronate-4-P_DHase"/>
</dbReference>
<dbReference type="Proteomes" id="UP001224392">
    <property type="component" value="Unassembled WGS sequence"/>
</dbReference>
<comment type="pathway">
    <text evidence="5">Cofactor biosynthesis; pyridoxine 5'-phosphate biosynthesis; pyridoxine 5'-phosphate from D-erythrose 4-phosphate: step 2/5.</text>
</comment>
<accession>A0ABQ6LY56</accession>
<dbReference type="HAMAP" id="MF_01825">
    <property type="entry name" value="PdxB"/>
    <property type="match status" value="1"/>
</dbReference>
<comment type="subunit">
    <text evidence="5">Homodimer.</text>
</comment>
<evidence type="ECO:0000313" key="9">
    <source>
        <dbReference type="Proteomes" id="UP001224392"/>
    </source>
</evidence>
<proteinExistence type="inferred from homology"/>
<feature type="binding site" evidence="5">
    <location>
        <position position="67"/>
    </location>
    <ligand>
        <name>substrate</name>
    </ligand>
</feature>
<dbReference type="InterPro" id="IPR006140">
    <property type="entry name" value="D-isomer_DH_NAD-bd"/>
</dbReference>
<reference evidence="8 9" key="1">
    <citation type="submission" date="2023-04" db="EMBL/GenBank/DDBJ databases">
        <title>Marinobulbifer ophiurae gen. nov., sp. Nov., isolate from tissue of brittle star Ophioplocus japonicus.</title>
        <authorList>
            <person name="Kawano K."/>
            <person name="Sawayama S."/>
            <person name="Nakagawa S."/>
        </authorList>
    </citation>
    <scope>NUCLEOTIDE SEQUENCE [LARGE SCALE GENOMIC DNA]</scope>
    <source>
        <strain evidence="8 9">NKW57</strain>
    </source>
</reference>
<evidence type="ECO:0000256" key="5">
    <source>
        <dbReference type="HAMAP-Rule" id="MF_01825"/>
    </source>
</evidence>
<evidence type="ECO:0000259" key="7">
    <source>
        <dbReference type="Pfam" id="PF11890"/>
    </source>
</evidence>
<sequence>MLNIVADENIPGLETWFAPLGRVTRVNGRTVTPGQVRDADVLLVRSVTPVGADLLEGSAVRFVGTCTIGTDHVDIDWLQRAGIAFSAAPGCNARSVMEYVFCALAALDVPWWDKSFGIVGCGNVGGRLYRTLRALGLECVVYDPWLGPEDCADLAPLEQVLQQQVVCLHAPLVRGGLHPSLHMIGERELAMLGHGSVLLNAGRGGVVDNHALSDFISARPDIEVVLDVWEGEPSIDPGLLAKVSLGTPHIAGYSYDGKLAGTELIYHALADYLGQSASGPGNDIQDKTVIDCDLGSLKGLSGALLQIYDPRRDDEALRHVALGGDLGGGFDRLRREYPRRLEFNHFRLSGHGSVVPREVARVADVLGLEVGAAFAVKQERK</sequence>
<keyword evidence="4 5" id="KW-0664">Pyridoxine biosynthesis</keyword>
<dbReference type="InterPro" id="IPR038251">
    <property type="entry name" value="PdxB_dimer_sf"/>
</dbReference>
<evidence type="ECO:0000313" key="8">
    <source>
        <dbReference type="EMBL" id="GMG87006.1"/>
    </source>
</evidence>
<dbReference type="PANTHER" id="PTHR42938:SF9">
    <property type="entry name" value="FORMATE DEHYDROGENASE 1"/>
    <property type="match status" value="1"/>
</dbReference>
<comment type="caution">
    <text evidence="8">The sequence shown here is derived from an EMBL/GenBank/DDBJ whole genome shotgun (WGS) entry which is preliminary data.</text>
</comment>
<name>A0ABQ6LY56_9GAMM</name>
<dbReference type="CDD" id="cd12158">
    <property type="entry name" value="ErythrP_dh"/>
    <property type="match status" value="1"/>
</dbReference>
<keyword evidence="2 5" id="KW-0560">Oxidoreductase</keyword>
<protein>
    <recommendedName>
        <fullName evidence="5">Erythronate-4-phosphate dehydrogenase</fullName>
        <ecNumber evidence="5">1.1.1.290</ecNumber>
    </recommendedName>
</protein>
<feature type="binding site" evidence="5">
    <location>
        <position position="227"/>
    </location>
    <ligand>
        <name>NAD(+)</name>
        <dbReference type="ChEBI" id="CHEBI:57540"/>
    </ligand>
</feature>
<feature type="binding site" evidence="5">
    <location>
        <position position="253"/>
    </location>
    <ligand>
        <name>substrate</name>
    </ligand>
</feature>
<dbReference type="InterPro" id="IPR036291">
    <property type="entry name" value="NAD(P)-bd_dom_sf"/>
</dbReference>
<feature type="active site" evidence="5">
    <location>
        <position position="203"/>
    </location>
</feature>
<organism evidence="8 9">
    <name type="scientific">Biformimicrobium ophioploci</name>
    <dbReference type="NCBI Taxonomy" id="3036711"/>
    <lineage>
        <taxon>Bacteria</taxon>
        <taxon>Pseudomonadati</taxon>
        <taxon>Pseudomonadota</taxon>
        <taxon>Gammaproteobacteria</taxon>
        <taxon>Cellvibrionales</taxon>
        <taxon>Microbulbiferaceae</taxon>
        <taxon>Biformimicrobium</taxon>
    </lineage>
</organism>
<dbReference type="InterPro" id="IPR024531">
    <property type="entry name" value="Erythronate-4-P_DHase_dimer"/>
</dbReference>
<keyword evidence="3 5" id="KW-0520">NAD</keyword>
<dbReference type="Gene3D" id="3.30.1370.170">
    <property type="match status" value="1"/>
</dbReference>
<keyword evidence="1 5" id="KW-0963">Cytoplasm</keyword>
<evidence type="ECO:0000256" key="1">
    <source>
        <dbReference type="ARBA" id="ARBA00022490"/>
    </source>
</evidence>
<feature type="active site" evidence="5">
    <location>
        <position position="232"/>
    </location>
</feature>
<keyword evidence="9" id="KW-1185">Reference proteome</keyword>
<feature type="binding site" evidence="5">
    <location>
        <position position="252"/>
    </location>
    <ligand>
        <name>NAD(+)</name>
        <dbReference type="ChEBI" id="CHEBI:57540"/>
    </ligand>
</feature>
<dbReference type="SUPFAM" id="SSF51735">
    <property type="entry name" value="NAD(P)-binding Rossmann-fold domains"/>
    <property type="match status" value="1"/>
</dbReference>
<dbReference type="EMBL" id="BSYJ01000002">
    <property type="protein sequence ID" value="GMG87006.1"/>
    <property type="molecule type" value="Genomic_DNA"/>
</dbReference>
<comment type="subcellular location">
    <subcellularLocation>
        <location evidence="5">Cytoplasm</location>
    </subcellularLocation>
</comment>
<comment type="caution">
    <text evidence="5">Lacks conserved residue(s) required for the propagation of feature annotation.</text>
</comment>
<feature type="active site" description="Proton donor" evidence="5">
    <location>
        <position position="249"/>
    </location>
</feature>
<dbReference type="RefSeq" id="WP_285763621.1">
    <property type="nucleotide sequence ID" value="NZ_BSYJ01000002.1"/>
</dbReference>
<feature type="binding site" evidence="5">
    <location>
        <position position="46"/>
    </location>
    <ligand>
        <name>substrate</name>
    </ligand>
</feature>
<gene>
    <name evidence="5 8" type="primary">pdxB</name>
    <name evidence="8" type="ORF">MNKW57_13270</name>
</gene>
<evidence type="ECO:0000256" key="4">
    <source>
        <dbReference type="ARBA" id="ARBA00023096"/>
    </source>
</evidence>
<evidence type="ECO:0000256" key="3">
    <source>
        <dbReference type="ARBA" id="ARBA00023027"/>
    </source>
</evidence>
<feature type="domain" description="D-isomer specific 2-hydroxyacid dehydrogenase NAD-binding" evidence="6">
    <location>
        <begin position="113"/>
        <end position="251"/>
    </location>
</feature>
<dbReference type="Pfam" id="PF02826">
    <property type="entry name" value="2-Hacid_dh_C"/>
    <property type="match status" value="1"/>
</dbReference>
<dbReference type="Pfam" id="PF11890">
    <property type="entry name" value="DUF3410"/>
    <property type="match status" value="1"/>
</dbReference>
<dbReference type="Gene3D" id="3.40.50.720">
    <property type="entry name" value="NAD(P)-binding Rossmann-like Domain"/>
    <property type="match status" value="2"/>
</dbReference>